<evidence type="ECO:0008006" key="5">
    <source>
        <dbReference type="Google" id="ProtNLM"/>
    </source>
</evidence>
<gene>
    <name evidence="3" type="ORF">BJP34_05080</name>
</gene>
<accession>A0A1D8TMQ3</accession>
<dbReference type="KEGG" id="mpro:BJP34_05080"/>
<dbReference type="SUPFAM" id="SSF48452">
    <property type="entry name" value="TPR-like"/>
    <property type="match status" value="2"/>
</dbReference>
<name>A0A1D8TMQ3_9CYAN</name>
<evidence type="ECO:0000256" key="2">
    <source>
        <dbReference type="ARBA" id="ARBA00022803"/>
    </source>
</evidence>
<dbReference type="Proteomes" id="UP000177870">
    <property type="component" value="Chromosome"/>
</dbReference>
<dbReference type="InterPro" id="IPR019734">
    <property type="entry name" value="TPR_rpt"/>
</dbReference>
<dbReference type="PANTHER" id="PTHR45641">
    <property type="entry name" value="TETRATRICOPEPTIDE REPEAT PROTEIN (AFU_ORTHOLOGUE AFUA_6G03870)"/>
    <property type="match status" value="1"/>
</dbReference>
<dbReference type="Pfam" id="PF14938">
    <property type="entry name" value="SNAP"/>
    <property type="match status" value="1"/>
</dbReference>
<keyword evidence="2" id="KW-0802">TPR repeat</keyword>
<dbReference type="Gene3D" id="1.25.40.10">
    <property type="entry name" value="Tetratricopeptide repeat domain"/>
    <property type="match status" value="2"/>
</dbReference>
<dbReference type="OrthoDB" id="459488at2"/>
<evidence type="ECO:0000256" key="1">
    <source>
        <dbReference type="ARBA" id="ARBA00022737"/>
    </source>
</evidence>
<keyword evidence="1" id="KW-0677">Repeat</keyword>
<evidence type="ECO:0000313" key="4">
    <source>
        <dbReference type="Proteomes" id="UP000177870"/>
    </source>
</evidence>
<protein>
    <recommendedName>
        <fullName evidence="5">Tetratricopeptide repeat protein</fullName>
    </recommendedName>
</protein>
<dbReference type="STRING" id="1458985.BJP34_05080"/>
<evidence type="ECO:0000313" key="3">
    <source>
        <dbReference type="EMBL" id="AOW98909.1"/>
    </source>
</evidence>
<dbReference type="Pfam" id="PF13374">
    <property type="entry name" value="TPR_10"/>
    <property type="match status" value="2"/>
</dbReference>
<organism evidence="3 4">
    <name type="scientific">Moorena producens PAL-8-15-08-1</name>
    <dbReference type="NCBI Taxonomy" id="1458985"/>
    <lineage>
        <taxon>Bacteria</taxon>
        <taxon>Bacillati</taxon>
        <taxon>Cyanobacteriota</taxon>
        <taxon>Cyanophyceae</taxon>
        <taxon>Coleofasciculales</taxon>
        <taxon>Coleofasciculaceae</taxon>
        <taxon>Moorena</taxon>
    </lineage>
</organism>
<reference evidence="4" key="1">
    <citation type="submission" date="2016-10" db="EMBL/GenBank/DDBJ databases">
        <title>Comparative genomics uncovers the prolific and rare metabolic potential of the cyanobacterial genus Moorea.</title>
        <authorList>
            <person name="Leao T."/>
            <person name="Castelao G."/>
            <person name="Korobeynikov A."/>
            <person name="Monroe E.A."/>
            <person name="Podell S."/>
            <person name="Glukhov E."/>
            <person name="Allen E."/>
            <person name="Gerwick W.H."/>
            <person name="Gerwick L."/>
        </authorList>
    </citation>
    <scope>NUCLEOTIDE SEQUENCE [LARGE SCALE GENOMIC DNA]</scope>
    <source>
        <strain evidence="4">PAL-8-15-08-1</strain>
    </source>
</reference>
<dbReference type="SMART" id="SM00028">
    <property type="entry name" value="TPR"/>
    <property type="match status" value="5"/>
</dbReference>
<dbReference type="RefSeq" id="WP_070391411.1">
    <property type="nucleotide sequence ID" value="NZ_CP017599.1"/>
</dbReference>
<dbReference type="AlphaFoldDB" id="A0A1D8TMQ3"/>
<proteinExistence type="predicted"/>
<dbReference type="EMBL" id="CP017599">
    <property type="protein sequence ID" value="AOW98909.1"/>
    <property type="molecule type" value="Genomic_DNA"/>
</dbReference>
<dbReference type="PANTHER" id="PTHR45641:SF19">
    <property type="entry name" value="NEPHROCYSTIN-3"/>
    <property type="match status" value="1"/>
</dbReference>
<sequence>MDKQRKQQYLKLLHQLLTCPKGKEIKIINSNLELVDAELLQVMAQSAEYLTGNGHQNAANFLLRIRSKLLKGLAISETLTSAKASSEEYQQFLDEVLLATANSKGDREAVYQLLVANLDKLDHNFIPILQTWASTKLSAAEPETATEIANSIWEFSTMISDFSLGNQANNREIAIAGYQTMLTVFTNHSNPEIWAAIQNNLGNAYCDRIRGNRANNLEKAIDAYQVALEVYTKPDFPEDWASTQNNLGIAYCERIRGDRADNLEKAIKAFQLALEIRTKPDFPIDWAITHYNLGNAYCERLRGDRADNLEEAIEVYQLALEVRTKPDFPEDWASTHNNLGIAYSDRIRGDRADNLEIAIAQYQLALSVYTKQDFPEEWARTLYNLGNAYSNRIVGDTTENLENAIACYENASEIFTRDDFPEDWENLQRHIAKLLIQLRN</sequence>
<dbReference type="InterPro" id="IPR011990">
    <property type="entry name" value="TPR-like_helical_dom_sf"/>
</dbReference>